<dbReference type="Proteomes" id="UP001200642">
    <property type="component" value="Unassembled WGS sequence"/>
</dbReference>
<dbReference type="InterPro" id="IPR025665">
    <property type="entry name" value="Beta-barrel_OMP_2"/>
</dbReference>
<gene>
    <name evidence="3" type="ORF">K8352_12280</name>
</gene>
<dbReference type="AlphaFoldDB" id="A0AAE3EVU2"/>
<protein>
    <submittedName>
        <fullName evidence="3">PorT family protein</fullName>
    </submittedName>
</protein>
<dbReference type="EMBL" id="JAIRBC010000017">
    <property type="protein sequence ID" value="MCG2461530.1"/>
    <property type="molecule type" value="Genomic_DNA"/>
</dbReference>
<reference evidence="3" key="1">
    <citation type="submission" date="2023-02" db="EMBL/GenBank/DDBJ databases">
        <title>Genome of Flavobacteriaceae gen. nov. sp. strain F89.</title>
        <authorList>
            <person name="Wang Y."/>
        </authorList>
    </citation>
    <scope>NUCLEOTIDE SEQUENCE</scope>
    <source>
        <strain evidence="3">F89</strain>
    </source>
</reference>
<dbReference type="RefSeq" id="WP_317902672.1">
    <property type="nucleotide sequence ID" value="NZ_JAIRBC010000017.1"/>
</dbReference>
<keyword evidence="4" id="KW-1185">Reference proteome</keyword>
<feature type="domain" description="Outer membrane protein beta-barrel" evidence="2">
    <location>
        <begin position="22"/>
        <end position="202"/>
    </location>
</feature>
<feature type="signal peptide" evidence="1">
    <location>
        <begin position="1"/>
        <end position="18"/>
    </location>
</feature>
<evidence type="ECO:0000256" key="1">
    <source>
        <dbReference type="SAM" id="SignalP"/>
    </source>
</evidence>
<organism evidence="3 4">
    <name type="scientific">Cerina litoralis</name>
    <dbReference type="NCBI Taxonomy" id="2874477"/>
    <lineage>
        <taxon>Bacteria</taxon>
        <taxon>Pseudomonadati</taxon>
        <taxon>Bacteroidota</taxon>
        <taxon>Flavobacteriia</taxon>
        <taxon>Flavobacteriales</taxon>
        <taxon>Flavobacteriaceae</taxon>
        <taxon>Cerina</taxon>
    </lineage>
</organism>
<evidence type="ECO:0000313" key="3">
    <source>
        <dbReference type="EMBL" id="MCG2461530.1"/>
    </source>
</evidence>
<sequence length="228" mass="26061">MQRILLLIFLGMPFWSLAQNQLNTTAVDSLYREDQFYIGANYNFLFNKPSGVTQRNLSYGLSMGFIRDIPLNRSRNVGLGIGLGYSLDTYYTNLLASETGQGTVYSILEGGTFKRNKLEYHLVQIPLEFRWRTSTPTDFKFWRIYTGVVVGYVFASRSKFVSNTEKIGFSNGDSRNFQYGLSFNFGYGTWNIHLYYALNPLLNDGVVTDKGEAIKMKPLQLGLVFYIL</sequence>
<name>A0AAE3EVU2_9FLAO</name>
<feature type="chain" id="PRO_5041960445" evidence="1">
    <location>
        <begin position="19"/>
        <end position="228"/>
    </location>
</feature>
<comment type="caution">
    <text evidence="3">The sequence shown here is derived from an EMBL/GenBank/DDBJ whole genome shotgun (WGS) entry which is preliminary data.</text>
</comment>
<evidence type="ECO:0000259" key="2">
    <source>
        <dbReference type="Pfam" id="PF13568"/>
    </source>
</evidence>
<evidence type="ECO:0000313" key="4">
    <source>
        <dbReference type="Proteomes" id="UP001200642"/>
    </source>
</evidence>
<keyword evidence="1" id="KW-0732">Signal</keyword>
<proteinExistence type="predicted"/>
<accession>A0AAE3EVU2</accession>
<dbReference type="Pfam" id="PF13568">
    <property type="entry name" value="OMP_b-brl_2"/>
    <property type="match status" value="1"/>
</dbReference>